<protein>
    <submittedName>
        <fullName evidence="2">Uncharacterized protein</fullName>
    </submittedName>
</protein>
<gene>
    <name evidence="2" type="ORF">IFM46972_02693</name>
</gene>
<evidence type="ECO:0000313" key="2">
    <source>
        <dbReference type="EMBL" id="GFF29657.1"/>
    </source>
</evidence>
<evidence type="ECO:0000256" key="1">
    <source>
        <dbReference type="SAM" id="MobiDB-lite"/>
    </source>
</evidence>
<name>A0A8H3N9I5_9EURO</name>
<organism evidence="2 3">
    <name type="scientific">Aspergillus udagawae</name>
    <dbReference type="NCBI Taxonomy" id="91492"/>
    <lineage>
        <taxon>Eukaryota</taxon>
        <taxon>Fungi</taxon>
        <taxon>Dikarya</taxon>
        <taxon>Ascomycota</taxon>
        <taxon>Pezizomycotina</taxon>
        <taxon>Eurotiomycetes</taxon>
        <taxon>Eurotiomycetidae</taxon>
        <taxon>Eurotiales</taxon>
        <taxon>Aspergillaceae</taxon>
        <taxon>Aspergillus</taxon>
        <taxon>Aspergillus subgen. Fumigati</taxon>
    </lineage>
</organism>
<sequence length="194" mass="21558">MSSSTKPTDSTDSPQDEYHPANWTALQEDDNGLSYMGTQLVNANVCNKGKQPPAAQDTRAPQFNTLDQRALNFHHEEVPIVYAKLDKNGKPYYILSSLGTSLLLWCWLCQPQSYGSTPADSPKKRYYREGDTVYYCLQWNTMTVALADSFAGPLLGGSVAVGVTDWSLSPNNRDSANFGIFDVNARILNFLYGR</sequence>
<accession>A0A8H3N9I5</accession>
<dbReference type="Proteomes" id="UP000465221">
    <property type="component" value="Unassembled WGS sequence"/>
</dbReference>
<evidence type="ECO:0000313" key="3">
    <source>
        <dbReference type="Proteomes" id="UP000465221"/>
    </source>
</evidence>
<proteinExistence type="predicted"/>
<feature type="compositionally biased region" description="Low complexity" evidence="1">
    <location>
        <begin position="1"/>
        <end position="13"/>
    </location>
</feature>
<comment type="caution">
    <text evidence="2">The sequence shown here is derived from an EMBL/GenBank/DDBJ whole genome shotgun (WGS) entry which is preliminary data.</text>
</comment>
<dbReference type="EMBL" id="BLKC01000013">
    <property type="protein sequence ID" value="GFF29657.1"/>
    <property type="molecule type" value="Genomic_DNA"/>
</dbReference>
<reference evidence="2 3" key="1">
    <citation type="submission" date="2020-01" db="EMBL/GenBank/DDBJ databases">
        <title>Draft genome sequence of Aspergillus udagawae IFM 46972.</title>
        <authorList>
            <person name="Takahashi H."/>
            <person name="Yaguchi T."/>
        </authorList>
    </citation>
    <scope>NUCLEOTIDE SEQUENCE [LARGE SCALE GENOMIC DNA]</scope>
    <source>
        <strain evidence="2 3">IFM 46972</strain>
    </source>
</reference>
<feature type="region of interest" description="Disordered" evidence="1">
    <location>
        <begin position="1"/>
        <end position="20"/>
    </location>
</feature>
<dbReference type="AlphaFoldDB" id="A0A8H3N9I5"/>